<comment type="caution">
    <text evidence="8">The sequence shown here is derived from an EMBL/GenBank/DDBJ whole genome shotgun (WGS) entry which is preliminary data.</text>
</comment>
<evidence type="ECO:0000256" key="1">
    <source>
        <dbReference type="ARBA" id="ARBA00004123"/>
    </source>
</evidence>
<dbReference type="InterPro" id="IPR051027">
    <property type="entry name" value="bZIP_transcription_factors"/>
</dbReference>
<evidence type="ECO:0000313" key="8">
    <source>
        <dbReference type="EMBL" id="RYO86898.1"/>
    </source>
</evidence>
<keyword evidence="5" id="KW-0175">Coiled coil</keyword>
<dbReference type="InterPro" id="IPR004827">
    <property type="entry name" value="bZIP"/>
</dbReference>
<sequence length="365" mass="40723">MDGTSFFAYAFQGDDGNEFTIFNNRDTNVQTPYLQEQLTSAYSEDTPLNLPSPATHQTGSSSMPSRNKQISPTPTNDHMPSRLWGKRLAMPQAESSKLQSPGLSRGSPTTPETRSSGRLVTPEDHPRSRQKKTDGVPRVISFQPYVPLPRRKRQRSQKSQEGVSPVQEETKRNRFLEKNRIAATKCRQKKKEWMSDLEETRSGLESQNAQLRMECNGLLDEVSRLRIELMQHASCNDPNIDKWVENEAKRFVLTTGERYDQMLAEIGASQRPDHRADSMSSAPEYQAPGEITSPPAGFSHRDSMAPSQLHGLPPNPQVFYHGNIALSLPSRTNNHSEAEAGHQSGILPVTGASENVRFGQVPVST</sequence>
<dbReference type="SMART" id="SM00338">
    <property type="entry name" value="BRLZ"/>
    <property type="match status" value="1"/>
</dbReference>
<organism evidence="8 9">
    <name type="scientific">Monosporascus cannonballus</name>
    <dbReference type="NCBI Taxonomy" id="155416"/>
    <lineage>
        <taxon>Eukaryota</taxon>
        <taxon>Fungi</taxon>
        <taxon>Dikarya</taxon>
        <taxon>Ascomycota</taxon>
        <taxon>Pezizomycotina</taxon>
        <taxon>Sordariomycetes</taxon>
        <taxon>Xylariomycetidae</taxon>
        <taxon>Xylariales</taxon>
        <taxon>Xylariales incertae sedis</taxon>
        <taxon>Monosporascus</taxon>
    </lineage>
</organism>
<name>A0ABY0H7H0_9PEZI</name>
<feature type="compositionally biased region" description="Basic and acidic residues" evidence="6">
    <location>
        <begin position="121"/>
        <end position="135"/>
    </location>
</feature>
<keyword evidence="3" id="KW-0804">Transcription</keyword>
<feature type="compositionally biased region" description="Polar residues" evidence="6">
    <location>
        <begin position="52"/>
        <end position="78"/>
    </location>
</feature>
<evidence type="ECO:0000256" key="2">
    <source>
        <dbReference type="ARBA" id="ARBA00023015"/>
    </source>
</evidence>
<comment type="subcellular location">
    <subcellularLocation>
        <location evidence="1">Nucleus</location>
    </subcellularLocation>
</comment>
<dbReference type="InterPro" id="IPR046347">
    <property type="entry name" value="bZIP_sf"/>
</dbReference>
<dbReference type="EMBL" id="QJNS01000108">
    <property type="protein sequence ID" value="RYO86898.1"/>
    <property type="molecule type" value="Genomic_DNA"/>
</dbReference>
<reference evidence="8 9" key="1">
    <citation type="submission" date="2018-06" db="EMBL/GenBank/DDBJ databases">
        <title>Complete Genomes of Monosporascus.</title>
        <authorList>
            <person name="Robinson A.J."/>
            <person name="Natvig D.O."/>
        </authorList>
    </citation>
    <scope>NUCLEOTIDE SEQUENCE [LARGE SCALE GENOMIC DNA]</scope>
    <source>
        <strain evidence="8 9">CBS 609.92</strain>
    </source>
</reference>
<gene>
    <name evidence="8" type="ORF">DL762_004562</name>
</gene>
<proteinExistence type="predicted"/>
<dbReference type="SUPFAM" id="SSF57959">
    <property type="entry name" value="Leucine zipper domain"/>
    <property type="match status" value="1"/>
</dbReference>
<feature type="domain" description="BZIP" evidence="7">
    <location>
        <begin position="169"/>
        <end position="232"/>
    </location>
</feature>
<accession>A0ABY0H7H0</accession>
<evidence type="ECO:0000256" key="4">
    <source>
        <dbReference type="ARBA" id="ARBA00023242"/>
    </source>
</evidence>
<evidence type="ECO:0000256" key="3">
    <source>
        <dbReference type="ARBA" id="ARBA00023163"/>
    </source>
</evidence>
<evidence type="ECO:0000259" key="7">
    <source>
        <dbReference type="PROSITE" id="PS50217"/>
    </source>
</evidence>
<protein>
    <recommendedName>
        <fullName evidence="7">BZIP domain-containing protein</fullName>
    </recommendedName>
</protein>
<dbReference type="PROSITE" id="PS00036">
    <property type="entry name" value="BZIP_BASIC"/>
    <property type="match status" value="1"/>
</dbReference>
<feature type="region of interest" description="Disordered" evidence="6">
    <location>
        <begin position="44"/>
        <end position="174"/>
    </location>
</feature>
<keyword evidence="9" id="KW-1185">Reference proteome</keyword>
<dbReference type="PROSITE" id="PS50217">
    <property type="entry name" value="BZIP"/>
    <property type="match status" value="1"/>
</dbReference>
<feature type="compositionally biased region" description="Polar residues" evidence="6">
    <location>
        <begin position="93"/>
        <end position="118"/>
    </location>
</feature>
<feature type="region of interest" description="Disordered" evidence="6">
    <location>
        <begin position="269"/>
        <end position="297"/>
    </location>
</feature>
<evidence type="ECO:0000256" key="6">
    <source>
        <dbReference type="SAM" id="MobiDB-lite"/>
    </source>
</evidence>
<feature type="coiled-coil region" evidence="5">
    <location>
        <begin position="194"/>
        <end position="228"/>
    </location>
</feature>
<dbReference type="Pfam" id="PF00170">
    <property type="entry name" value="bZIP_1"/>
    <property type="match status" value="1"/>
</dbReference>
<dbReference type="CDD" id="cd14687">
    <property type="entry name" value="bZIP_ATF2"/>
    <property type="match status" value="1"/>
</dbReference>
<evidence type="ECO:0000313" key="9">
    <source>
        <dbReference type="Proteomes" id="UP000294003"/>
    </source>
</evidence>
<keyword evidence="2" id="KW-0805">Transcription regulation</keyword>
<dbReference type="Gene3D" id="1.20.5.170">
    <property type="match status" value="1"/>
</dbReference>
<keyword evidence="4" id="KW-0539">Nucleus</keyword>
<dbReference type="PANTHER" id="PTHR19304">
    <property type="entry name" value="CYCLIC-AMP RESPONSE ELEMENT BINDING PROTEIN"/>
    <property type="match status" value="1"/>
</dbReference>
<dbReference type="Proteomes" id="UP000294003">
    <property type="component" value="Unassembled WGS sequence"/>
</dbReference>
<evidence type="ECO:0000256" key="5">
    <source>
        <dbReference type="SAM" id="Coils"/>
    </source>
</evidence>